<feature type="transmembrane region" description="Helical" evidence="1">
    <location>
        <begin position="42"/>
        <end position="68"/>
    </location>
</feature>
<dbReference type="EMBL" id="MK072246">
    <property type="protein sequence ID" value="AYV80680.1"/>
    <property type="molecule type" value="Genomic_DNA"/>
</dbReference>
<proteinExistence type="predicted"/>
<name>A0A3G5A0M6_9VIRU</name>
<keyword evidence="1" id="KW-1133">Transmembrane helix</keyword>
<sequence>MNITVIVFASCILSTAQALVAYYAIYKNSDTDIITECQYIWWYTVGSGIQATLQSLFSLYTVLCFLLMSENRKKRPLRSHLTGMVILVIAGGFIKGRINDSCKEMYMTKYAEIWKCFNITFWYAVTILCLFAVVTLIIIFYRCFCNHDQKAVNDKLVSENAENKV</sequence>
<evidence type="ECO:0000256" key="1">
    <source>
        <dbReference type="SAM" id="Phobius"/>
    </source>
</evidence>
<protein>
    <submittedName>
        <fullName evidence="2">Uncharacterized protein</fullName>
    </submittedName>
</protein>
<evidence type="ECO:0000313" key="2">
    <source>
        <dbReference type="EMBL" id="AYV80680.1"/>
    </source>
</evidence>
<keyword evidence="1" id="KW-0812">Transmembrane</keyword>
<feature type="transmembrane region" description="Helical" evidence="1">
    <location>
        <begin position="119"/>
        <end position="141"/>
    </location>
</feature>
<reference evidence="2" key="1">
    <citation type="submission" date="2018-10" db="EMBL/GenBank/DDBJ databases">
        <title>Hidden diversity of soil giant viruses.</title>
        <authorList>
            <person name="Schulz F."/>
            <person name="Alteio L."/>
            <person name="Goudeau D."/>
            <person name="Ryan E.M."/>
            <person name="Malmstrom R.R."/>
            <person name="Blanchard J."/>
            <person name="Woyke T."/>
        </authorList>
    </citation>
    <scope>NUCLEOTIDE SEQUENCE</scope>
    <source>
        <strain evidence="2">HAV1</strain>
    </source>
</reference>
<organism evidence="2">
    <name type="scientific">Harvfovirus sp</name>
    <dbReference type="NCBI Taxonomy" id="2487768"/>
    <lineage>
        <taxon>Viruses</taxon>
        <taxon>Varidnaviria</taxon>
        <taxon>Bamfordvirae</taxon>
        <taxon>Nucleocytoviricota</taxon>
        <taxon>Megaviricetes</taxon>
        <taxon>Imitervirales</taxon>
        <taxon>Mimiviridae</taxon>
        <taxon>Klosneuvirinae</taxon>
    </lineage>
</organism>
<keyword evidence="1" id="KW-0472">Membrane</keyword>
<gene>
    <name evidence="2" type="ORF">Harvfovirus4_44</name>
</gene>
<accession>A0A3G5A0M6</accession>
<feature type="transmembrane region" description="Helical" evidence="1">
    <location>
        <begin position="80"/>
        <end position="99"/>
    </location>
</feature>